<evidence type="ECO:0000256" key="4">
    <source>
        <dbReference type="ARBA" id="ARBA00022553"/>
    </source>
</evidence>
<feature type="domain" description="Carrier" evidence="11">
    <location>
        <begin position="1"/>
        <end position="76"/>
    </location>
</feature>
<dbReference type="GO" id="GO:0016020">
    <property type="term" value="C:membrane"/>
    <property type="evidence" value="ECO:0007669"/>
    <property type="project" value="GOC"/>
</dbReference>
<evidence type="ECO:0000259" key="11">
    <source>
        <dbReference type="PROSITE" id="PS50075"/>
    </source>
</evidence>
<proteinExistence type="inferred from homology"/>
<dbReference type="Pfam" id="PF00550">
    <property type="entry name" value="PP-binding"/>
    <property type="match status" value="1"/>
</dbReference>
<protein>
    <recommendedName>
        <fullName evidence="8 9">Acyl carrier protein</fullName>
        <shortName evidence="8">ACP</shortName>
    </recommendedName>
</protein>
<reference evidence="12 13" key="1">
    <citation type="journal article" date="2011" name="Genome Biol. Evol.">
        <title>Comparative whole genome sequence analysis of the carcinogenic bacterial model pathogen Helicobacter felis.</title>
        <authorList>
            <person name="Arnold I.C."/>
            <person name="Zigova Z."/>
            <person name="Holden M."/>
            <person name="Lawley T.D."/>
            <person name="Rad R."/>
            <person name="Dougan G."/>
            <person name="Falkow S."/>
            <person name="Bentley S.D."/>
            <person name="Muller A."/>
        </authorList>
    </citation>
    <scope>NUCLEOTIDE SEQUENCE [LARGE SCALE GENOMIC DNA]</scope>
    <source>
        <strain evidence="13">ATCC 49179 / CCUG 28539 / NCTC 12436 / CS1</strain>
    </source>
</reference>
<dbReference type="HAMAP" id="MF_01217">
    <property type="entry name" value="Acyl_carrier"/>
    <property type="match status" value="1"/>
</dbReference>
<evidence type="ECO:0000256" key="1">
    <source>
        <dbReference type="ARBA" id="ARBA00022450"/>
    </source>
</evidence>
<evidence type="ECO:0000256" key="2">
    <source>
        <dbReference type="ARBA" id="ARBA00022490"/>
    </source>
</evidence>
<dbReference type="UniPathway" id="UPA00360"/>
<dbReference type="PANTHER" id="PTHR20863">
    <property type="entry name" value="ACYL CARRIER PROTEIN"/>
    <property type="match status" value="1"/>
</dbReference>
<dbReference type="NCBIfam" id="NF002150">
    <property type="entry name" value="PRK00982.1-4"/>
    <property type="match status" value="1"/>
</dbReference>
<evidence type="ECO:0000256" key="8">
    <source>
        <dbReference type="HAMAP-Rule" id="MF_01217"/>
    </source>
</evidence>
<keyword evidence="7 8" id="KW-0275">Fatty acid biosynthesis</keyword>
<comment type="PTM">
    <text evidence="8">4'-phosphopantetheine is transferred from CoA to a specific serine of apo-ACP by AcpS. This modification is essential for activity because fatty acids are bound in thioester linkage to the sulfhydryl of the prosthetic group.</text>
</comment>
<dbReference type="eggNOG" id="COG0236">
    <property type="taxonomic scope" value="Bacteria"/>
</dbReference>
<evidence type="ECO:0000256" key="9">
    <source>
        <dbReference type="NCBIfam" id="TIGR00517"/>
    </source>
</evidence>
<evidence type="ECO:0000313" key="12">
    <source>
        <dbReference type="EMBL" id="CBY82487.1"/>
    </source>
</evidence>
<dbReference type="GO" id="GO:0000035">
    <property type="term" value="F:acyl binding"/>
    <property type="evidence" value="ECO:0007669"/>
    <property type="project" value="TreeGrafter"/>
</dbReference>
<keyword evidence="5 8" id="KW-0276">Fatty acid metabolism</keyword>
<dbReference type="GeneID" id="36134341"/>
<dbReference type="PROSITE" id="PS50075">
    <property type="entry name" value="CARRIER"/>
    <property type="match status" value="1"/>
</dbReference>
<comment type="similarity">
    <text evidence="8">Belongs to the acyl carrier protein (ACP) family.</text>
</comment>
<keyword evidence="1 8" id="KW-0596">Phosphopantetheine</keyword>
<name>E7A9A9_HELFC</name>
<dbReference type="NCBIfam" id="TIGR00517">
    <property type="entry name" value="acyl_carrier"/>
    <property type="match status" value="1"/>
</dbReference>
<keyword evidence="13" id="KW-1185">Reference proteome</keyword>
<organism evidence="12 13">
    <name type="scientific">Helicobacter felis (strain ATCC 49179 / CCUG 28539 / NCTC 12436 / CS1)</name>
    <dbReference type="NCBI Taxonomy" id="936155"/>
    <lineage>
        <taxon>Bacteria</taxon>
        <taxon>Pseudomonadati</taxon>
        <taxon>Campylobacterota</taxon>
        <taxon>Epsilonproteobacteria</taxon>
        <taxon>Campylobacterales</taxon>
        <taxon>Helicobacteraceae</taxon>
        <taxon>Helicobacter</taxon>
    </lineage>
</organism>
<keyword evidence="6 8" id="KW-0443">Lipid metabolism</keyword>
<accession>E7A9A9</accession>
<dbReference type="OrthoDB" id="9804551at2"/>
<dbReference type="HOGENOM" id="CLU_108696_5_1_7"/>
<dbReference type="GO" id="GO:0036104">
    <property type="term" value="P:Kdo2-lipid A biosynthetic process"/>
    <property type="evidence" value="ECO:0007669"/>
    <property type="project" value="UniProtKB-UniPathway"/>
</dbReference>
<dbReference type="RefSeq" id="WP_013468857.1">
    <property type="nucleotide sequence ID" value="NC_014810.2"/>
</dbReference>
<dbReference type="EMBL" id="FQ670179">
    <property type="protein sequence ID" value="CBY82487.1"/>
    <property type="molecule type" value="Genomic_DNA"/>
</dbReference>
<dbReference type="PROSITE" id="PS00012">
    <property type="entry name" value="PHOSPHOPANTETHEINE"/>
    <property type="match status" value="1"/>
</dbReference>
<dbReference type="InterPro" id="IPR036736">
    <property type="entry name" value="ACP-like_sf"/>
</dbReference>
<sequence length="84" mass="9367">MALFEEIQAVIVEQLNVSASQVTEEADFIKDLNADSLDVVELIMALEEKFGIDIPDEQAEKIKTVGDVVKFIEENKLIGKDKQS</sequence>
<evidence type="ECO:0000313" key="13">
    <source>
        <dbReference type="Proteomes" id="UP000007934"/>
    </source>
</evidence>
<dbReference type="AlphaFoldDB" id="E7A9A9"/>
<dbReference type="Proteomes" id="UP000007934">
    <property type="component" value="Chromosome"/>
</dbReference>
<dbReference type="InterPro" id="IPR009081">
    <property type="entry name" value="PP-bd_ACP"/>
</dbReference>
<evidence type="ECO:0000256" key="5">
    <source>
        <dbReference type="ARBA" id="ARBA00022832"/>
    </source>
</evidence>
<dbReference type="NCBIfam" id="NF002148">
    <property type="entry name" value="PRK00982.1-2"/>
    <property type="match status" value="1"/>
</dbReference>
<comment type="subcellular location">
    <subcellularLocation>
        <location evidence="8">Cytoplasm</location>
    </subcellularLocation>
</comment>
<keyword evidence="3 8" id="KW-0444">Lipid biosynthesis</keyword>
<gene>
    <name evidence="8 12" type="primary">acpP</name>
    <name evidence="12" type="ordered locus">Hfelis_04030</name>
</gene>
<dbReference type="InterPro" id="IPR006162">
    <property type="entry name" value="Ppantetheine_attach_site"/>
</dbReference>
<evidence type="ECO:0000256" key="7">
    <source>
        <dbReference type="ARBA" id="ARBA00023160"/>
    </source>
</evidence>
<dbReference type="GO" id="GO:0005829">
    <property type="term" value="C:cytosol"/>
    <property type="evidence" value="ECO:0007669"/>
    <property type="project" value="TreeGrafter"/>
</dbReference>
<evidence type="ECO:0000256" key="6">
    <source>
        <dbReference type="ARBA" id="ARBA00023098"/>
    </source>
</evidence>
<dbReference type="KEGG" id="hfe:HFELIS_04030"/>
<dbReference type="Gene3D" id="1.10.1200.10">
    <property type="entry name" value="ACP-like"/>
    <property type="match status" value="1"/>
</dbReference>
<dbReference type="UniPathway" id="UPA00094"/>
<dbReference type="STRING" id="936155.HFELIS_04030"/>
<dbReference type="NCBIfam" id="NF002151">
    <property type="entry name" value="PRK00982.1-5"/>
    <property type="match status" value="1"/>
</dbReference>
<dbReference type="InterPro" id="IPR003231">
    <property type="entry name" value="ACP"/>
</dbReference>
<evidence type="ECO:0000256" key="10">
    <source>
        <dbReference type="RuleBase" id="RU003545"/>
    </source>
</evidence>
<comment type="pathway">
    <text evidence="8 10">Lipid metabolism; fatty acid biosynthesis.</text>
</comment>
<feature type="modified residue" description="O-(pantetheine 4'-phosphoryl)serine" evidence="8">
    <location>
        <position position="36"/>
    </location>
</feature>
<dbReference type="GO" id="GO:0009245">
    <property type="term" value="P:lipid A biosynthetic process"/>
    <property type="evidence" value="ECO:0007669"/>
    <property type="project" value="TreeGrafter"/>
</dbReference>
<evidence type="ECO:0000256" key="3">
    <source>
        <dbReference type="ARBA" id="ARBA00022516"/>
    </source>
</evidence>
<dbReference type="GO" id="GO:0000036">
    <property type="term" value="F:acyl carrier activity"/>
    <property type="evidence" value="ECO:0007669"/>
    <property type="project" value="UniProtKB-UniRule"/>
</dbReference>
<dbReference type="FunFam" id="1.10.1200.10:FF:000006">
    <property type="entry name" value="Acyl carrier protein"/>
    <property type="match status" value="1"/>
</dbReference>
<keyword evidence="2 8" id="KW-0963">Cytoplasm</keyword>
<comment type="PTM">
    <text evidence="10">4'-phosphopantetheine is transferred from CoA to a specific serine of apo-ACP by acpS.</text>
</comment>
<dbReference type="SUPFAM" id="SSF47336">
    <property type="entry name" value="ACP-like"/>
    <property type="match status" value="1"/>
</dbReference>
<comment type="function">
    <text evidence="8 10">Carrier of the growing fatty acid chain in fatty acid biosynthesis.</text>
</comment>
<keyword evidence="4 8" id="KW-0597">Phosphoprotein</keyword>
<dbReference type="PANTHER" id="PTHR20863:SF76">
    <property type="entry name" value="CARRIER DOMAIN-CONTAINING PROTEIN"/>
    <property type="match status" value="1"/>
</dbReference>